<dbReference type="PANTHER" id="PTHR21505:SF15">
    <property type="entry name" value="RE18252P"/>
    <property type="match status" value="1"/>
</dbReference>
<feature type="region of interest" description="Disordered" evidence="1">
    <location>
        <begin position="50"/>
        <end position="86"/>
    </location>
</feature>
<feature type="region of interest" description="Disordered" evidence="1">
    <location>
        <begin position="315"/>
        <end position="403"/>
    </location>
</feature>
<dbReference type="AlphaFoldDB" id="B4MZS8"/>
<proteinExistence type="predicted"/>
<organism evidence="3 4">
    <name type="scientific">Drosophila willistoni</name>
    <name type="common">Fruit fly</name>
    <dbReference type="NCBI Taxonomy" id="7260"/>
    <lineage>
        <taxon>Eukaryota</taxon>
        <taxon>Metazoa</taxon>
        <taxon>Ecdysozoa</taxon>
        <taxon>Arthropoda</taxon>
        <taxon>Hexapoda</taxon>
        <taxon>Insecta</taxon>
        <taxon>Pterygota</taxon>
        <taxon>Neoptera</taxon>
        <taxon>Endopterygota</taxon>
        <taxon>Diptera</taxon>
        <taxon>Brachycera</taxon>
        <taxon>Muscomorpha</taxon>
        <taxon>Ephydroidea</taxon>
        <taxon>Drosophilidae</taxon>
        <taxon>Drosophila</taxon>
        <taxon>Sophophora</taxon>
    </lineage>
</organism>
<keyword evidence="4" id="KW-1185">Reference proteome</keyword>
<dbReference type="KEGG" id="dwi:6643893"/>
<feature type="region of interest" description="Disordered" evidence="1">
    <location>
        <begin position="431"/>
        <end position="533"/>
    </location>
</feature>
<dbReference type="InParanoid" id="B4MZS8"/>
<dbReference type="InterPro" id="IPR006578">
    <property type="entry name" value="MADF-dom"/>
</dbReference>
<evidence type="ECO:0000256" key="1">
    <source>
        <dbReference type="SAM" id="MobiDB-lite"/>
    </source>
</evidence>
<feature type="compositionally biased region" description="Gly residues" evidence="1">
    <location>
        <begin position="323"/>
        <end position="341"/>
    </location>
</feature>
<feature type="compositionally biased region" description="Low complexity" evidence="1">
    <location>
        <begin position="342"/>
        <end position="356"/>
    </location>
</feature>
<dbReference type="STRING" id="7260.B4MZS8"/>
<gene>
    <name evidence="3" type="primary">Dwil\GK24319</name>
    <name evidence="3" type="ORF">Dwil_GK24319</name>
</gene>
<dbReference type="Proteomes" id="UP000007798">
    <property type="component" value="Unassembled WGS sequence"/>
</dbReference>
<feature type="region of interest" description="Disordered" evidence="1">
    <location>
        <begin position="639"/>
        <end position="670"/>
    </location>
</feature>
<dbReference type="PROSITE" id="PS51029">
    <property type="entry name" value="MADF"/>
    <property type="match status" value="1"/>
</dbReference>
<dbReference type="PhylomeDB" id="B4MZS8"/>
<dbReference type="SMART" id="SM00595">
    <property type="entry name" value="MADF"/>
    <property type="match status" value="1"/>
</dbReference>
<dbReference type="FunCoup" id="B4MZS8">
    <property type="interactions" value="1"/>
</dbReference>
<sequence length="740" mass="76414">MNFNPASVVAAAAAAAHSAPYTTHHHHHSHHPHLHNHIIPLPSYSSQPAIVVGVGGSGGGSGGGGADSGGDGGGGSGASAGDSSPKIMEWTNDDALELIEQYRCHTELWNRADPKYKDKLCRFRAWSEIAERFGCSKAEVERKMNVLLTQYRREKHKMFVKIYQGIQPNPSKWYAFKRFDFMEAGGGSLSGVVVGGSSGGGNGSGVGGGSSGPNIVTNPVSTSSHNGLNGLAAAAVAAAAYENSTIAAAANGGAPIGIGGVGATNAATSTQQQQQQQPAIHSRRMKTKELKYFGAMGLSIPMLIAGGQTLDSWNTTGQYSPPIGGGSGGSGGGGGGGGGSATGSDRGGSSSQQQQQLRVPLPMTYGNAASTPYPGGSGGGGGSSSSEFQPSPHKTMDTSDNEDTSIKEDAAAAAALGHLEAKVERRSPINNNIERIGGGATGDAVIGGGERGVGGGSAGGGSSHEPNDLPALSEAGSSPIPNTNMHEAHKNHLNLSSSSPGRGGRSSTPRQAHEQLHHHHHTPHHHSHHLGQRQDDMDIKQELVDYFHAPNVTGPAPPPPPESHLSYSSAGEERDMAQDLRVAQAKANFVNAFALPPSSASVTSAASGAATAAMPLNMRKLTAATSAGHMLMTSLLNSRESVSDGDNDNDDLMNDEATESAASPGHIKSSVSAQDARAAAAALYAESLQRDDCDFIGSNVSMKLRTMDRTQRIIAEKLISEVLYYGQFNELERTARIQPK</sequence>
<dbReference type="eggNOG" id="ENOG502S8E3">
    <property type="taxonomic scope" value="Eukaryota"/>
</dbReference>
<feature type="compositionally biased region" description="Gly residues" evidence="1">
    <location>
        <begin position="436"/>
        <end position="462"/>
    </location>
</feature>
<evidence type="ECO:0000259" key="2">
    <source>
        <dbReference type="PROSITE" id="PS51029"/>
    </source>
</evidence>
<feature type="compositionally biased region" description="Low complexity" evidence="1">
    <location>
        <begin position="496"/>
        <end position="510"/>
    </location>
</feature>
<feature type="compositionally biased region" description="Gly residues" evidence="1">
    <location>
        <begin position="53"/>
        <end position="78"/>
    </location>
</feature>
<feature type="domain" description="MADF" evidence="2">
    <location>
        <begin position="97"/>
        <end position="187"/>
    </location>
</feature>
<feature type="region of interest" description="Disordered" evidence="1">
    <location>
        <begin position="551"/>
        <end position="572"/>
    </location>
</feature>
<feature type="compositionally biased region" description="Basic residues" evidence="1">
    <location>
        <begin position="23"/>
        <end position="36"/>
    </location>
</feature>
<evidence type="ECO:0000313" key="3">
    <source>
        <dbReference type="EMBL" id="EDW77863.2"/>
    </source>
</evidence>
<reference evidence="3 4" key="1">
    <citation type="journal article" date="2007" name="Nature">
        <title>Evolution of genes and genomes on the Drosophila phylogeny.</title>
        <authorList>
            <consortium name="Drosophila 12 Genomes Consortium"/>
            <person name="Clark A.G."/>
            <person name="Eisen M.B."/>
            <person name="Smith D.R."/>
            <person name="Bergman C.M."/>
            <person name="Oliver B."/>
            <person name="Markow T.A."/>
            <person name="Kaufman T.C."/>
            <person name="Kellis M."/>
            <person name="Gelbart W."/>
            <person name="Iyer V.N."/>
            <person name="Pollard D.A."/>
            <person name="Sackton T.B."/>
            <person name="Larracuente A.M."/>
            <person name="Singh N.D."/>
            <person name="Abad J.P."/>
            <person name="Abt D.N."/>
            <person name="Adryan B."/>
            <person name="Aguade M."/>
            <person name="Akashi H."/>
            <person name="Anderson W.W."/>
            <person name="Aquadro C.F."/>
            <person name="Ardell D.H."/>
            <person name="Arguello R."/>
            <person name="Artieri C.G."/>
            <person name="Barbash D.A."/>
            <person name="Barker D."/>
            <person name="Barsanti P."/>
            <person name="Batterham P."/>
            <person name="Batzoglou S."/>
            <person name="Begun D."/>
            <person name="Bhutkar A."/>
            <person name="Blanco E."/>
            <person name="Bosak S.A."/>
            <person name="Bradley R.K."/>
            <person name="Brand A.D."/>
            <person name="Brent M.R."/>
            <person name="Brooks A.N."/>
            <person name="Brown R.H."/>
            <person name="Butlin R.K."/>
            <person name="Caggese C."/>
            <person name="Calvi B.R."/>
            <person name="Bernardo de Carvalho A."/>
            <person name="Caspi A."/>
            <person name="Castrezana S."/>
            <person name="Celniker S.E."/>
            <person name="Chang J.L."/>
            <person name="Chapple C."/>
            <person name="Chatterji S."/>
            <person name="Chinwalla A."/>
            <person name="Civetta A."/>
            <person name="Clifton S.W."/>
            <person name="Comeron J.M."/>
            <person name="Costello J.C."/>
            <person name="Coyne J.A."/>
            <person name="Daub J."/>
            <person name="David R.G."/>
            <person name="Delcher A.L."/>
            <person name="Delehaunty K."/>
            <person name="Do C.B."/>
            <person name="Ebling H."/>
            <person name="Edwards K."/>
            <person name="Eickbush T."/>
            <person name="Evans J.D."/>
            <person name="Filipski A."/>
            <person name="Findeiss S."/>
            <person name="Freyhult E."/>
            <person name="Fulton L."/>
            <person name="Fulton R."/>
            <person name="Garcia A.C."/>
            <person name="Gardiner A."/>
            <person name="Garfield D.A."/>
            <person name="Garvin B.E."/>
            <person name="Gibson G."/>
            <person name="Gilbert D."/>
            <person name="Gnerre S."/>
            <person name="Godfrey J."/>
            <person name="Good R."/>
            <person name="Gotea V."/>
            <person name="Gravely B."/>
            <person name="Greenberg A.J."/>
            <person name="Griffiths-Jones S."/>
            <person name="Gross S."/>
            <person name="Guigo R."/>
            <person name="Gustafson E.A."/>
            <person name="Haerty W."/>
            <person name="Hahn M.W."/>
            <person name="Halligan D.L."/>
            <person name="Halpern A.L."/>
            <person name="Halter G.M."/>
            <person name="Han M.V."/>
            <person name="Heger A."/>
            <person name="Hillier L."/>
            <person name="Hinrichs A.S."/>
            <person name="Holmes I."/>
            <person name="Hoskins R.A."/>
            <person name="Hubisz M.J."/>
            <person name="Hultmark D."/>
            <person name="Huntley M.A."/>
            <person name="Jaffe D.B."/>
            <person name="Jagadeeshan S."/>
            <person name="Jeck W.R."/>
            <person name="Johnson J."/>
            <person name="Jones C.D."/>
            <person name="Jordan W.C."/>
            <person name="Karpen G.H."/>
            <person name="Kataoka E."/>
            <person name="Keightley P.D."/>
            <person name="Kheradpour P."/>
            <person name="Kirkness E.F."/>
            <person name="Koerich L.B."/>
            <person name="Kristiansen K."/>
            <person name="Kudrna D."/>
            <person name="Kulathinal R.J."/>
            <person name="Kumar S."/>
            <person name="Kwok R."/>
            <person name="Lander E."/>
            <person name="Langley C.H."/>
            <person name="Lapoint R."/>
            <person name="Lazzaro B.P."/>
            <person name="Lee S.J."/>
            <person name="Levesque L."/>
            <person name="Li R."/>
            <person name="Lin C.F."/>
            <person name="Lin M.F."/>
            <person name="Lindblad-Toh K."/>
            <person name="Llopart A."/>
            <person name="Long M."/>
            <person name="Low L."/>
            <person name="Lozovsky E."/>
            <person name="Lu J."/>
            <person name="Luo M."/>
            <person name="Machado C.A."/>
            <person name="Makalowski W."/>
            <person name="Marzo M."/>
            <person name="Matsuda M."/>
            <person name="Matzkin L."/>
            <person name="McAllister B."/>
            <person name="McBride C.S."/>
            <person name="McKernan B."/>
            <person name="McKernan K."/>
            <person name="Mendez-Lago M."/>
            <person name="Minx P."/>
            <person name="Mollenhauer M.U."/>
            <person name="Montooth K."/>
            <person name="Mount S.M."/>
            <person name="Mu X."/>
            <person name="Myers E."/>
            <person name="Negre B."/>
            <person name="Newfeld S."/>
            <person name="Nielsen R."/>
            <person name="Noor M.A."/>
            <person name="O'Grady P."/>
            <person name="Pachter L."/>
            <person name="Papaceit M."/>
            <person name="Parisi M.J."/>
            <person name="Parisi M."/>
            <person name="Parts L."/>
            <person name="Pedersen J.S."/>
            <person name="Pesole G."/>
            <person name="Phillippy A.M."/>
            <person name="Ponting C.P."/>
            <person name="Pop M."/>
            <person name="Porcelli D."/>
            <person name="Powell J.R."/>
            <person name="Prohaska S."/>
            <person name="Pruitt K."/>
            <person name="Puig M."/>
            <person name="Quesneville H."/>
            <person name="Ram K.R."/>
            <person name="Rand D."/>
            <person name="Rasmussen M.D."/>
            <person name="Reed L.K."/>
            <person name="Reenan R."/>
            <person name="Reily A."/>
            <person name="Remington K.A."/>
            <person name="Rieger T.T."/>
            <person name="Ritchie M.G."/>
            <person name="Robin C."/>
            <person name="Rogers Y.H."/>
            <person name="Rohde C."/>
            <person name="Rozas J."/>
            <person name="Rubenfield M.J."/>
            <person name="Ruiz A."/>
            <person name="Russo S."/>
            <person name="Salzberg S.L."/>
            <person name="Sanchez-Gracia A."/>
            <person name="Saranga D.J."/>
            <person name="Sato H."/>
            <person name="Schaeffer S.W."/>
            <person name="Schatz M.C."/>
            <person name="Schlenke T."/>
            <person name="Schwartz R."/>
            <person name="Segarra C."/>
            <person name="Singh R.S."/>
            <person name="Sirot L."/>
            <person name="Sirota M."/>
            <person name="Sisneros N.B."/>
            <person name="Smith C.D."/>
            <person name="Smith T.F."/>
            <person name="Spieth J."/>
            <person name="Stage D.E."/>
            <person name="Stark A."/>
            <person name="Stephan W."/>
            <person name="Strausberg R.L."/>
            <person name="Strempel S."/>
            <person name="Sturgill D."/>
            <person name="Sutton G."/>
            <person name="Sutton G.G."/>
            <person name="Tao W."/>
            <person name="Teichmann S."/>
            <person name="Tobari Y.N."/>
            <person name="Tomimura Y."/>
            <person name="Tsolas J.M."/>
            <person name="Valente V.L."/>
            <person name="Venter E."/>
            <person name="Venter J.C."/>
            <person name="Vicario S."/>
            <person name="Vieira F.G."/>
            <person name="Vilella A.J."/>
            <person name="Villasante A."/>
            <person name="Walenz B."/>
            <person name="Wang J."/>
            <person name="Wasserman M."/>
            <person name="Watts T."/>
            <person name="Wilson D."/>
            <person name="Wilson R.K."/>
            <person name="Wing R.A."/>
            <person name="Wolfner M.F."/>
            <person name="Wong A."/>
            <person name="Wong G.K."/>
            <person name="Wu C.I."/>
            <person name="Wu G."/>
            <person name="Yamamoto D."/>
            <person name="Yang H.P."/>
            <person name="Yang S.P."/>
            <person name="Yorke J.A."/>
            <person name="Yoshida K."/>
            <person name="Zdobnov E."/>
            <person name="Zhang P."/>
            <person name="Zhang Y."/>
            <person name="Zimin A.V."/>
            <person name="Baldwin J."/>
            <person name="Abdouelleil A."/>
            <person name="Abdulkadir J."/>
            <person name="Abebe A."/>
            <person name="Abera B."/>
            <person name="Abreu J."/>
            <person name="Acer S.C."/>
            <person name="Aftuck L."/>
            <person name="Alexander A."/>
            <person name="An P."/>
            <person name="Anderson E."/>
            <person name="Anderson S."/>
            <person name="Arachi H."/>
            <person name="Azer M."/>
            <person name="Bachantsang P."/>
            <person name="Barry A."/>
            <person name="Bayul T."/>
            <person name="Berlin A."/>
            <person name="Bessette D."/>
            <person name="Bloom T."/>
            <person name="Blye J."/>
            <person name="Boguslavskiy L."/>
            <person name="Bonnet C."/>
            <person name="Boukhgalter B."/>
            <person name="Bourzgui I."/>
            <person name="Brown A."/>
            <person name="Cahill P."/>
            <person name="Channer S."/>
            <person name="Cheshatsang Y."/>
            <person name="Chuda L."/>
            <person name="Citroen M."/>
            <person name="Collymore A."/>
            <person name="Cooke P."/>
            <person name="Costello M."/>
            <person name="D'Aco K."/>
            <person name="Daza R."/>
            <person name="De Haan G."/>
            <person name="DeGray S."/>
            <person name="DeMaso C."/>
            <person name="Dhargay N."/>
            <person name="Dooley K."/>
            <person name="Dooley E."/>
            <person name="Doricent M."/>
            <person name="Dorje P."/>
            <person name="Dorjee K."/>
            <person name="Dupes A."/>
            <person name="Elong R."/>
            <person name="Falk J."/>
            <person name="Farina A."/>
            <person name="Faro S."/>
            <person name="Ferguson D."/>
            <person name="Fisher S."/>
            <person name="Foley C.D."/>
            <person name="Franke A."/>
            <person name="Friedrich D."/>
            <person name="Gadbois L."/>
            <person name="Gearin G."/>
            <person name="Gearin C.R."/>
            <person name="Giannoukos G."/>
            <person name="Goode T."/>
            <person name="Graham J."/>
            <person name="Grandbois E."/>
            <person name="Grewal S."/>
            <person name="Gyaltsen K."/>
            <person name="Hafez N."/>
            <person name="Hagos B."/>
            <person name="Hall J."/>
            <person name="Henson C."/>
            <person name="Hollinger A."/>
            <person name="Honan T."/>
            <person name="Huard M.D."/>
            <person name="Hughes L."/>
            <person name="Hurhula B."/>
            <person name="Husby M.E."/>
            <person name="Kamat A."/>
            <person name="Kanga B."/>
            <person name="Kashin S."/>
            <person name="Khazanovich D."/>
            <person name="Kisner P."/>
            <person name="Lance K."/>
            <person name="Lara M."/>
            <person name="Lee W."/>
            <person name="Lennon N."/>
            <person name="Letendre F."/>
            <person name="LeVine R."/>
            <person name="Lipovsky A."/>
            <person name="Liu X."/>
            <person name="Liu J."/>
            <person name="Liu S."/>
            <person name="Lokyitsang T."/>
            <person name="Lokyitsang Y."/>
            <person name="Lubonja R."/>
            <person name="Lui A."/>
            <person name="MacDonald P."/>
            <person name="Magnisalis V."/>
            <person name="Maru K."/>
            <person name="Matthews C."/>
            <person name="McCusker W."/>
            <person name="McDonough S."/>
            <person name="Mehta T."/>
            <person name="Meldrim J."/>
            <person name="Meneus L."/>
            <person name="Mihai O."/>
            <person name="Mihalev A."/>
            <person name="Mihova T."/>
            <person name="Mittelman R."/>
            <person name="Mlenga V."/>
            <person name="Montmayeur A."/>
            <person name="Mulrain L."/>
            <person name="Navidi A."/>
            <person name="Naylor J."/>
            <person name="Negash T."/>
            <person name="Nguyen T."/>
            <person name="Nguyen N."/>
            <person name="Nicol R."/>
            <person name="Norbu C."/>
            <person name="Norbu N."/>
            <person name="Novod N."/>
            <person name="O'Neill B."/>
            <person name="Osman S."/>
            <person name="Markiewicz E."/>
            <person name="Oyono O.L."/>
            <person name="Patti C."/>
            <person name="Phunkhang P."/>
            <person name="Pierre F."/>
            <person name="Priest M."/>
            <person name="Raghuraman S."/>
            <person name="Rege F."/>
            <person name="Reyes R."/>
            <person name="Rise C."/>
            <person name="Rogov P."/>
            <person name="Ross K."/>
            <person name="Ryan E."/>
            <person name="Settipalli S."/>
            <person name="Shea T."/>
            <person name="Sherpa N."/>
            <person name="Shi L."/>
            <person name="Shih D."/>
            <person name="Sparrow T."/>
            <person name="Spaulding J."/>
            <person name="Stalker J."/>
            <person name="Stange-Thomann N."/>
            <person name="Stavropoulos S."/>
            <person name="Stone C."/>
            <person name="Strader C."/>
            <person name="Tesfaye S."/>
            <person name="Thomson T."/>
            <person name="Thoulutsang Y."/>
            <person name="Thoulutsang D."/>
            <person name="Topham K."/>
            <person name="Topping I."/>
            <person name="Tsamla T."/>
            <person name="Vassiliev H."/>
            <person name="Vo A."/>
            <person name="Wangchuk T."/>
            <person name="Wangdi T."/>
            <person name="Weiand M."/>
            <person name="Wilkinson J."/>
            <person name="Wilson A."/>
            <person name="Yadav S."/>
            <person name="Young G."/>
            <person name="Yu Q."/>
            <person name="Zembek L."/>
            <person name="Zhong D."/>
            <person name="Zimmer A."/>
            <person name="Zwirko Z."/>
            <person name="Jaffe D.B."/>
            <person name="Alvarez P."/>
            <person name="Brockman W."/>
            <person name="Butler J."/>
            <person name="Chin C."/>
            <person name="Gnerre S."/>
            <person name="Grabherr M."/>
            <person name="Kleber M."/>
            <person name="Mauceli E."/>
            <person name="MacCallum I."/>
        </authorList>
    </citation>
    <scope>NUCLEOTIDE SEQUENCE [LARGE SCALE GENOMIC DNA]</scope>
    <source>
        <strain evidence="4">Tucson 14030-0811.24</strain>
    </source>
</reference>
<evidence type="ECO:0000313" key="4">
    <source>
        <dbReference type="Proteomes" id="UP000007798"/>
    </source>
</evidence>
<protein>
    <recommendedName>
        <fullName evidence="2">MADF domain-containing protein</fullName>
    </recommendedName>
</protein>
<feature type="compositionally biased region" description="Basic residues" evidence="1">
    <location>
        <begin position="516"/>
        <end position="531"/>
    </location>
</feature>
<dbReference type="OrthoDB" id="10051975at2759"/>
<dbReference type="PANTHER" id="PTHR21505">
    <property type="entry name" value="MADF DOMAIN-CONTAINING PROTEIN-RELATED"/>
    <property type="match status" value="1"/>
</dbReference>
<dbReference type="HOGENOM" id="CLU_047311_0_0_1"/>
<dbReference type="EMBL" id="CH963920">
    <property type="protein sequence ID" value="EDW77863.2"/>
    <property type="molecule type" value="Genomic_DNA"/>
</dbReference>
<feature type="compositionally biased region" description="Polar residues" evidence="1">
    <location>
        <begin position="475"/>
        <end position="485"/>
    </location>
</feature>
<dbReference type="Pfam" id="PF10545">
    <property type="entry name" value="MADF_DNA_bdg"/>
    <property type="match status" value="1"/>
</dbReference>
<feature type="region of interest" description="Disordered" evidence="1">
    <location>
        <begin position="17"/>
        <end position="38"/>
    </location>
</feature>
<accession>B4MZS8</accession>
<feature type="compositionally biased region" description="Acidic residues" evidence="1">
    <location>
        <begin position="643"/>
        <end position="658"/>
    </location>
</feature>
<name>B4MZS8_DROWI</name>